<name>A0A266QF31_9GAMM</name>
<keyword evidence="6" id="KW-1185">Reference proteome</keyword>
<comment type="similarity">
    <text evidence="1 4">Belongs to the glycosyl hydrolase 28 family.</text>
</comment>
<dbReference type="Pfam" id="PF00295">
    <property type="entry name" value="Glyco_hydro_28"/>
    <property type="match status" value="1"/>
</dbReference>
<protein>
    <submittedName>
        <fullName evidence="5">Exo-poly-alpha-D-galacturonosidase</fullName>
    </submittedName>
</protein>
<dbReference type="InterPro" id="IPR012334">
    <property type="entry name" value="Pectin_lyas_fold"/>
</dbReference>
<dbReference type="EMBL" id="NHNI01000001">
    <property type="protein sequence ID" value="OZY87961.1"/>
    <property type="molecule type" value="Genomic_DNA"/>
</dbReference>
<reference evidence="6" key="1">
    <citation type="submission" date="2017-05" db="EMBL/GenBank/DDBJ databases">
        <authorList>
            <person name="Barney B.M."/>
        </authorList>
    </citation>
    <scope>NUCLEOTIDE SEQUENCE [LARGE SCALE GENOMIC DNA]</scope>
    <source>
        <strain evidence="6">PSBB022</strain>
    </source>
</reference>
<comment type="caution">
    <text evidence="5">The sequence shown here is derived from an EMBL/GenBank/DDBJ whole genome shotgun (WGS) entry which is preliminary data.</text>
</comment>
<keyword evidence="3 4" id="KW-0326">Glycosidase</keyword>
<dbReference type="Gene3D" id="2.160.20.10">
    <property type="entry name" value="Single-stranded right-handed beta-helix, Pectin lyase-like"/>
    <property type="match status" value="1"/>
</dbReference>
<evidence type="ECO:0000313" key="5">
    <source>
        <dbReference type="EMBL" id="OZY87961.1"/>
    </source>
</evidence>
<dbReference type="Proteomes" id="UP000216101">
    <property type="component" value="Unassembled WGS sequence"/>
</dbReference>
<dbReference type="SUPFAM" id="SSF51126">
    <property type="entry name" value="Pectin lyase-like"/>
    <property type="match status" value="1"/>
</dbReference>
<evidence type="ECO:0000256" key="2">
    <source>
        <dbReference type="ARBA" id="ARBA00022801"/>
    </source>
</evidence>
<dbReference type="GO" id="GO:0004650">
    <property type="term" value="F:polygalacturonase activity"/>
    <property type="evidence" value="ECO:0007669"/>
    <property type="project" value="InterPro"/>
</dbReference>
<evidence type="ECO:0000256" key="1">
    <source>
        <dbReference type="ARBA" id="ARBA00008834"/>
    </source>
</evidence>
<dbReference type="RefSeq" id="WP_094985249.1">
    <property type="nucleotide sequence ID" value="NZ_NHNI01000001.1"/>
</dbReference>
<evidence type="ECO:0000313" key="6">
    <source>
        <dbReference type="Proteomes" id="UP000216101"/>
    </source>
</evidence>
<dbReference type="InterPro" id="IPR011050">
    <property type="entry name" value="Pectin_lyase_fold/virulence"/>
</dbReference>
<dbReference type="InterPro" id="IPR051801">
    <property type="entry name" value="GH28_Enzymes"/>
</dbReference>
<evidence type="ECO:0000256" key="4">
    <source>
        <dbReference type="RuleBase" id="RU361169"/>
    </source>
</evidence>
<proteinExistence type="inferred from homology"/>
<sequence>MNSNVLVFFVVLQCFLVSTVYAKTDFYKKSDWKQMDVILKKVESPKIPNKNFIITQYGAVSAPESDARPAIMQTIAAAAKAGGGRVIIPRGTWLSNGPIQLQSRIDLHLEEGAILLFGAQVKHYLPAVFTRWEGTEIYGYSPLVYANNVTDVAITGKGVIDGNAQSEFHGWAKHQAADIAALRQMGFDGVPLEKRQFGEGHFLRPSLIQIVNATRVLLEDYTAVNSPFWVNHLVYTDHAQMRGVKVDSMFSNNDGIDIDSGRWVVIENNHFRTGDDSVVIKSGRDLDGRTIGRPSENIVVRNNIFDGEDGVGLGSEMSGGIKNVYFTDNTYLKGTSAFRLKANLDRGGSVEHVRIRNMTIGEAKYLFWFDLSYVAGYLGGNFPSHYQDIVFENITADKVDTFFIGHAPEVQPLEDVLFRNIKVKSSGQFMDFKGLKNVTFSDVEINGQKMSAHFE</sequence>
<gene>
    <name evidence="5" type="ORF">CBP51_06450</name>
</gene>
<keyword evidence="2 4" id="KW-0378">Hydrolase</keyword>
<dbReference type="PANTHER" id="PTHR31339:SF9">
    <property type="entry name" value="PLASMIN AND FIBRONECTIN-BINDING PROTEIN A"/>
    <property type="match status" value="1"/>
</dbReference>
<dbReference type="AlphaFoldDB" id="A0A266QF31"/>
<dbReference type="InterPro" id="IPR000743">
    <property type="entry name" value="Glyco_hydro_28"/>
</dbReference>
<organism evidence="5 6">
    <name type="scientific">Cellvibrio mixtus</name>
    <dbReference type="NCBI Taxonomy" id="39650"/>
    <lineage>
        <taxon>Bacteria</taxon>
        <taxon>Pseudomonadati</taxon>
        <taxon>Pseudomonadota</taxon>
        <taxon>Gammaproteobacteria</taxon>
        <taxon>Cellvibrionales</taxon>
        <taxon>Cellvibrionaceae</taxon>
        <taxon>Cellvibrio</taxon>
    </lineage>
</organism>
<dbReference type="GO" id="GO:0005975">
    <property type="term" value="P:carbohydrate metabolic process"/>
    <property type="evidence" value="ECO:0007669"/>
    <property type="project" value="InterPro"/>
</dbReference>
<accession>A0A266QF31</accession>
<evidence type="ECO:0000256" key="3">
    <source>
        <dbReference type="ARBA" id="ARBA00023295"/>
    </source>
</evidence>
<dbReference type="PANTHER" id="PTHR31339">
    <property type="entry name" value="PECTIN LYASE-RELATED"/>
    <property type="match status" value="1"/>
</dbReference>